<comment type="similarity">
    <text evidence="1">Belongs to the CdaR family.</text>
</comment>
<evidence type="ECO:0000256" key="1">
    <source>
        <dbReference type="ARBA" id="ARBA00006754"/>
    </source>
</evidence>
<keyword evidence="7" id="KW-1185">Reference proteome</keyword>
<dbReference type="Pfam" id="PF13556">
    <property type="entry name" value="HTH_30"/>
    <property type="match status" value="1"/>
</dbReference>
<protein>
    <submittedName>
        <fullName evidence="6">PucR family transcriptional regulator ligand-binding domain-containing protein</fullName>
    </submittedName>
</protein>
<feature type="domain" description="Purine catabolism PurC-like" evidence="3">
    <location>
        <begin position="10"/>
        <end position="129"/>
    </location>
</feature>
<feature type="domain" description="CdaR GGDEF-like" evidence="5">
    <location>
        <begin position="264"/>
        <end position="394"/>
    </location>
</feature>
<dbReference type="RefSeq" id="WP_262687011.1">
    <property type="nucleotide sequence ID" value="NZ_JAOQIO010000099.1"/>
</dbReference>
<dbReference type="EMBL" id="JAOQIO010000099">
    <property type="protein sequence ID" value="MCU6796189.1"/>
    <property type="molecule type" value="Genomic_DNA"/>
</dbReference>
<dbReference type="Gene3D" id="1.10.10.2840">
    <property type="entry name" value="PucR C-terminal helix-turn-helix domain"/>
    <property type="match status" value="1"/>
</dbReference>
<dbReference type="PANTHER" id="PTHR33744">
    <property type="entry name" value="CARBOHYDRATE DIACID REGULATOR"/>
    <property type="match status" value="1"/>
</dbReference>
<sequence>MENAPFTVQDLLQMPLFQGAKIISGHEGVANEIYYIDSMETPDLTGWLRPNELILTTGYSFRHDPNMLCLLLDEMHRVGGSAVGIKMRRYIQDIPQEAIHKSNIYKIPLFDIPLEIPFMDMTRSILDQILQRQAYMLRELQEVNQQFTNLVLNRRTTELVVLIGQLLNCEVAVLNQEEEIESSTAKFKKTDIAEKHNIRVGSRNFGYLSITRKLSEQDHFEQSCLDHAVTVLAIEFTIRQSQQLQLEREQEVFLVELLSGLNHEEELLRYRAKRLAIPQGPYIYVIVIKPFSRTTLDAEQIGRINNWMVREINTPRSITRKGVEVNGRVMILCSSVHKDIESQRRETEQYVQELLKKAVRLEEDISLVIGVGGIVERLANLSDSSREAQKALAIGEGSLPHQVVVHIHDVLIEQLLMDSADHPVLAVLTQTFITPLEAYDKEYGTNLLVTLEAFLRERNNTKRVAEELSIHRNSVLYRLERISEILKIDMNDAEVRLRLDLAIRFWKMKNVNRTTML</sequence>
<name>A0ABT2UNF8_9BACL</name>
<dbReference type="InterPro" id="IPR042070">
    <property type="entry name" value="PucR_C-HTH_sf"/>
</dbReference>
<keyword evidence="2" id="KW-0175">Coiled coil</keyword>
<evidence type="ECO:0000313" key="7">
    <source>
        <dbReference type="Proteomes" id="UP001652445"/>
    </source>
</evidence>
<evidence type="ECO:0000259" key="4">
    <source>
        <dbReference type="Pfam" id="PF13556"/>
    </source>
</evidence>
<dbReference type="InterPro" id="IPR012914">
    <property type="entry name" value="PucR_dom"/>
</dbReference>
<feature type="coiled-coil region" evidence="2">
    <location>
        <begin position="337"/>
        <end position="364"/>
    </location>
</feature>
<evidence type="ECO:0000259" key="5">
    <source>
        <dbReference type="Pfam" id="PF17853"/>
    </source>
</evidence>
<reference evidence="6 7" key="1">
    <citation type="submission" date="2022-09" db="EMBL/GenBank/DDBJ databases">
        <authorList>
            <person name="Han X.L."/>
            <person name="Wang Q."/>
            <person name="Lu T."/>
        </authorList>
    </citation>
    <scope>NUCLEOTIDE SEQUENCE [LARGE SCALE GENOMIC DNA]</scope>
    <source>
        <strain evidence="6 7">WQ 127069</strain>
    </source>
</reference>
<dbReference type="Proteomes" id="UP001652445">
    <property type="component" value="Unassembled WGS sequence"/>
</dbReference>
<evidence type="ECO:0000256" key="2">
    <source>
        <dbReference type="SAM" id="Coils"/>
    </source>
</evidence>
<dbReference type="Pfam" id="PF17853">
    <property type="entry name" value="GGDEF_2"/>
    <property type="match status" value="1"/>
</dbReference>
<dbReference type="InterPro" id="IPR051448">
    <property type="entry name" value="CdaR-like_regulators"/>
</dbReference>
<feature type="domain" description="PucR C-terminal helix-turn-helix" evidence="4">
    <location>
        <begin position="447"/>
        <end position="504"/>
    </location>
</feature>
<dbReference type="PANTHER" id="PTHR33744:SF1">
    <property type="entry name" value="DNA-BINDING TRANSCRIPTIONAL ACTIVATOR ADER"/>
    <property type="match status" value="1"/>
</dbReference>
<gene>
    <name evidence="6" type="ORF">OB236_29110</name>
</gene>
<accession>A0ABT2UNF8</accession>
<dbReference type="InterPro" id="IPR041522">
    <property type="entry name" value="CdaR_GGDEF"/>
</dbReference>
<proteinExistence type="inferred from homology"/>
<dbReference type="Pfam" id="PF07905">
    <property type="entry name" value="PucR"/>
    <property type="match status" value="1"/>
</dbReference>
<organism evidence="6 7">
    <name type="scientific">Paenibacillus baimaensis</name>
    <dbReference type="NCBI Taxonomy" id="2982185"/>
    <lineage>
        <taxon>Bacteria</taxon>
        <taxon>Bacillati</taxon>
        <taxon>Bacillota</taxon>
        <taxon>Bacilli</taxon>
        <taxon>Bacillales</taxon>
        <taxon>Paenibacillaceae</taxon>
        <taxon>Paenibacillus</taxon>
    </lineage>
</organism>
<evidence type="ECO:0000259" key="3">
    <source>
        <dbReference type="Pfam" id="PF07905"/>
    </source>
</evidence>
<dbReference type="InterPro" id="IPR025736">
    <property type="entry name" value="PucR_C-HTH_dom"/>
</dbReference>
<evidence type="ECO:0000313" key="6">
    <source>
        <dbReference type="EMBL" id="MCU6796189.1"/>
    </source>
</evidence>
<comment type="caution">
    <text evidence="6">The sequence shown here is derived from an EMBL/GenBank/DDBJ whole genome shotgun (WGS) entry which is preliminary data.</text>
</comment>